<protein>
    <submittedName>
        <fullName evidence="3">SUMF1/EgtB/PvdO family nonheme iron enzyme</fullName>
    </submittedName>
</protein>
<feature type="signal peptide" evidence="1">
    <location>
        <begin position="1"/>
        <end position="31"/>
    </location>
</feature>
<accession>A0A845I294</accession>
<dbReference type="PANTHER" id="PTHR23150:SF19">
    <property type="entry name" value="FORMYLGLYCINE-GENERATING ENZYME"/>
    <property type="match status" value="1"/>
</dbReference>
<organism evidence="3 4">
    <name type="scientific">Duganella fentianensis</name>
    <dbReference type="NCBI Taxonomy" id="2692177"/>
    <lineage>
        <taxon>Bacteria</taxon>
        <taxon>Pseudomonadati</taxon>
        <taxon>Pseudomonadota</taxon>
        <taxon>Betaproteobacteria</taxon>
        <taxon>Burkholderiales</taxon>
        <taxon>Oxalobacteraceae</taxon>
        <taxon>Telluria group</taxon>
        <taxon>Duganella</taxon>
    </lineage>
</organism>
<dbReference type="Pfam" id="PF03781">
    <property type="entry name" value="FGE-sulfatase"/>
    <property type="match status" value="1"/>
</dbReference>
<dbReference type="InterPro" id="IPR042095">
    <property type="entry name" value="SUMF_sf"/>
</dbReference>
<evidence type="ECO:0000313" key="3">
    <source>
        <dbReference type="EMBL" id="MYN44828.1"/>
    </source>
</evidence>
<dbReference type="GO" id="GO:0120147">
    <property type="term" value="F:formylglycine-generating oxidase activity"/>
    <property type="evidence" value="ECO:0007669"/>
    <property type="project" value="TreeGrafter"/>
</dbReference>
<sequence>MKKASRLSVKILPLLPALLLPLSGHSVTAVAADAVAVELRGSQILGPAQQDLGEADWLARLNNWKRDTQGQYPAWLQAMQSWRNTQRASMGYDDAQYRRPELRWTQRDFVQTQAMVEDRYLYDPATQRYTVPRFLDDLRQRYGGIDSVLLWPVYPNIGIDDRNQWDMLRDLPGGVNGVRALIREFHAQGVKVFFPTMPWDTGTRDAGSSMHAATTALMAEVGADGINGDTMDGLPLEYRQAADASGQALSLEPELNFKDDRMLAYNQQSWGYWGSSLVPMVSKWKWLEPRHMVHVCDRWATDRSTLLQDAFFNGSGIQSWENVWGWWNQITPRDGEALRRIATIYRAFPEHMVSVAWQPHVQTLHYGVYASAFPLSDSTLWTIINRTDWQISEPVLRLPHQPGQRYFDLWQGRELQPRIVDGDAELEVTLEAHGYGAILRLRAGASMASLPATLQVLAQQARKPLAAYAATWQPLPQQMVAIAPTRAARSAPAGMVEIPAGLFSFKVHGIEIEGENKPGLDVQYPWEAVARRHHLHSLAINRFYMDVHPVTNAQFQTFMRASGYRPADAHNFLRHWVDGAPRAGDAQRPVVWVALEDARAYLRWAGKRLPHEWEWQYAAQGSDGRLYPWGNRWDSRMVQAPEQGRSLTAPAPVGQHAQGASPFGVQDLVGSVWQWTSEFADQHTRAAVLRGGSYYQPQNSYWYFPQAYRLDQHGKYLLMAPSRDRAGTIGFRGVQDAGD</sequence>
<name>A0A845I294_9BURK</name>
<dbReference type="EMBL" id="WWCL01000001">
    <property type="protein sequence ID" value="MYN44828.1"/>
    <property type="molecule type" value="Genomic_DNA"/>
</dbReference>
<proteinExistence type="predicted"/>
<dbReference type="RefSeq" id="WP_161034420.1">
    <property type="nucleotide sequence ID" value="NZ_WWCL01000001.1"/>
</dbReference>
<dbReference type="InterPro" id="IPR005532">
    <property type="entry name" value="SUMF_dom"/>
</dbReference>
<dbReference type="PANTHER" id="PTHR23150">
    <property type="entry name" value="SULFATASE MODIFYING FACTOR 1, 2"/>
    <property type="match status" value="1"/>
</dbReference>
<keyword evidence="1" id="KW-0732">Signal</keyword>
<dbReference type="Gene3D" id="3.90.1580.10">
    <property type="entry name" value="paralog of FGE (formylglycine-generating enzyme)"/>
    <property type="match status" value="1"/>
</dbReference>
<feature type="domain" description="Sulfatase-modifying factor enzyme-like" evidence="2">
    <location>
        <begin position="494"/>
        <end position="713"/>
    </location>
</feature>
<feature type="chain" id="PRO_5033063056" evidence="1">
    <location>
        <begin position="32"/>
        <end position="739"/>
    </location>
</feature>
<dbReference type="SUPFAM" id="SSF56436">
    <property type="entry name" value="C-type lectin-like"/>
    <property type="match status" value="1"/>
</dbReference>
<dbReference type="InterPro" id="IPR016187">
    <property type="entry name" value="CTDL_fold"/>
</dbReference>
<gene>
    <name evidence="3" type="ORF">GTP23_07040</name>
</gene>
<comment type="caution">
    <text evidence="3">The sequence shown here is derived from an EMBL/GenBank/DDBJ whole genome shotgun (WGS) entry which is preliminary data.</text>
</comment>
<dbReference type="Proteomes" id="UP000444316">
    <property type="component" value="Unassembled WGS sequence"/>
</dbReference>
<dbReference type="InterPro" id="IPR051043">
    <property type="entry name" value="Sulfatase_Mod_Factor_Kinase"/>
</dbReference>
<evidence type="ECO:0000256" key="1">
    <source>
        <dbReference type="SAM" id="SignalP"/>
    </source>
</evidence>
<reference evidence="3" key="1">
    <citation type="submission" date="2019-12" db="EMBL/GenBank/DDBJ databases">
        <title>Novel species isolated from a subtropical stream in China.</title>
        <authorList>
            <person name="Lu H."/>
        </authorList>
    </citation>
    <scope>NUCLEOTIDE SEQUENCE [LARGE SCALE GENOMIC DNA]</scope>
    <source>
        <strain evidence="3">FT93W</strain>
    </source>
</reference>
<keyword evidence="4" id="KW-1185">Reference proteome</keyword>
<evidence type="ECO:0000313" key="4">
    <source>
        <dbReference type="Proteomes" id="UP000444316"/>
    </source>
</evidence>
<evidence type="ECO:0000259" key="2">
    <source>
        <dbReference type="Pfam" id="PF03781"/>
    </source>
</evidence>
<dbReference type="AlphaFoldDB" id="A0A845I294"/>